<keyword evidence="1" id="KW-0472">Membrane</keyword>
<feature type="transmembrane region" description="Helical" evidence="1">
    <location>
        <begin position="18"/>
        <end position="37"/>
    </location>
</feature>
<reference evidence="2 3" key="1">
    <citation type="submission" date="2019-03" db="EMBL/GenBank/DDBJ databases">
        <title>Single cell metagenomics reveals metabolic interactions within the superorganism composed of flagellate Streblomastix strix and complex community of Bacteroidetes bacteria on its surface.</title>
        <authorList>
            <person name="Treitli S.C."/>
            <person name="Kolisko M."/>
            <person name="Husnik F."/>
            <person name="Keeling P."/>
            <person name="Hampl V."/>
        </authorList>
    </citation>
    <scope>NUCLEOTIDE SEQUENCE [LARGE SCALE GENOMIC DNA]</scope>
    <source>
        <strain evidence="2">ST1C</strain>
    </source>
</reference>
<comment type="caution">
    <text evidence="2">The sequence shown here is derived from an EMBL/GenBank/DDBJ whole genome shotgun (WGS) entry which is preliminary data.</text>
</comment>
<organism evidence="2 3">
    <name type="scientific">Streblomastix strix</name>
    <dbReference type="NCBI Taxonomy" id="222440"/>
    <lineage>
        <taxon>Eukaryota</taxon>
        <taxon>Metamonada</taxon>
        <taxon>Preaxostyla</taxon>
        <taxon>Oxymonadida</taxon>
        <taxon>Streblomastigidae</taxon>
        <taxon>Streblomastix</taxon>
    </lineage>
</organism>
<sequence>VGNLLAGILNAAKLKGSIIQIIFTSFAVVGVVLLIPLKSVKVPPDICAQLPHVIIKLNHRYPKNPYQTQSGECHNR</sequence>
<evidence type="ECO:0000313" key="2">
    <source>
        <dbReference type="EMBL" id="KAA6367507.1"/>
    </source>
</evidence>
<evidence type="ECO:0000313" key="3">
    <source>
        <dbReference type="Proteomes" id="UP000324800"/>
    </source>
</evidence>
<keyword evidence="1" id="KW-0812">Transmembrane</keyword>
<dbReference type="Proteomes" id="UP000324800">
    <property type="component" value="Unassembled WGS sequence"/>
</dbReference>
<dbReference type="EMBL" id="SNRW01018263">
    <property type="protein sequence ID" value="KAA6367507.1"/>
    <property type="molecule type" value="Genomic_DNA"/>
</dbReference>
<proteinExistence type="predicted"/>
<dbReference type="AlphaFoldDB" id="A0A5J4UA94"/>
<evidence type="ECO:0000256" key="1">
    <source>
        <dbReference type="SAM" id="Phobius"/>
    </source>
</evidence>
<gene>
    <name evidence="2" type="ORF">EZS28_036965</name>
</gene>
<feature type="non-terminal residue" evidence="2">
    <location>
        <position position="1"/>
    </location>
</feature>
<name>A0A5J4UA94_9EUKA</name>
<accession>A0A5J4UA94</accession>
<keyword evidence="1" id="KW-1133">Transmembrane helix</keyword>
<protein>
    <submittedName>
        <fullName evidence="2">Uncharacterized protein</fullName>
    </submittedName>
</protein>